<dbReference type="KEGG" id="bgd:bgla_3p0935"/>
<name>F2LSJ9_BURGS</name>
<gene>
    <name evidence="1" type="ordered locus">bgla_3p0935</name>
</gene>
<dbReference type="Proteomes" id="UP000008316">
    <property type="component" value="Plasmid bgla_3p"/>
</dbReference>
<dbReference type="Gene3D" id="3.40.50.450">
    <property type="match status" value="1"/>
</dbReference>
<organism evidence="1 2">
    <name type="scientific">Burkholderia gladioli (strain BSR3)</name>
    <dbReference type="NCBI Taxonomy" id="999541"/>
    <lineage>
        <taxon>Bacteria</taxon>
        <taxon>Pseudomonadati</taxon>
        <taxon>Pseudomonadota</taxon>
        <taxon>Betaproteobacteria</taxon>
        <taxon>Burkholderiales</taxon>
        <taxon>Burkholderiaceae</taxon>
        <taxon>Burkholderia</taxon>
    </lineage>
</organism>
<evidence type="ECO:0000313" key="1">
    <source>
        <dbReference type="EMBL" id="AEA65795.1"/>
    </source>
</evidence>
<dbReference type="HOGENOM" id="CLU_1412821_0_0_4"/>
<keyword evidence="2" id="KW-1185">Reference proteome</keyword>
<dbReference type="AlphaFoldDB" id="F2LSJ9"/>
<dbReference type="EMBL" id="CP002603">
    <property type="protein sequence ID" value="AEA65795.1"/>
    <property type="molecule type" value="Genomic_DNA"/>
</dbReference>
<dbReference type="RefSeq" id="WP_013691930.1">
    <property type="nucleotide sequence ID" value="NC_015378.1"/>
</dbReference>
<keyword evidence="1" id="KW-0614">Plasmid</keyword>
<evidence type="ECO:0000313" key="2">
    <source>
        <dbReference type="Proteomes" id="UP000008316"/>
    </source>
</evidence>
<reference evidence="1 2" key="1">
    <citation type="journal article" date="2011" name="J. Bacteriol.">
        <title>Complete genome sequence of Burkholderia gladioli BSR3.</title>
        <authorList>
            <person name="Seo Y.S."/>
            <person name="Lim J."/>
            <person name="Choi B.S."/>
            <person name="Kim H."/>
            <person name="Goo E."/>
            <person name="Lee B."/>
            <person name="Lim J.S."/>
            <person name="Choi I.Y."/>
            <person name="Moon J.S."/>
            <person name="Kim J."/>
            <person name="Hwang I."/>
        </authorList>
    </citation>
    <scope>NUCLEOTIDE SEQUENCE [LARGE SCALE GENOMIC DNA]</scope>
    <source>
        <strain evidence="1 2">BSR3</strain>
        <plasmid evidence="1">bgla_3p</plasmid>
    </source>
</reference>
<sequence length="192" mass="20806">MLTVFEQPVTADRMLPVKNAELADATAIFAVNFFTPSMRMLQRHLAAKCFPTPIKEPGLSTDLTGDEIAAARALYRFLESNKVNLLNIAGNSLPTLRSSHLTQAQVGTFMMRILNKIHTHRPFSGFVTGGRHGVERAAAAVGVALGIPVQVGVPKGFMMPNLEGEARRVSPDELASRINMMAEGLRAIEPAL</sequence>
<geneLocation type="plasmid" evidence="1 2">
    <name>bgla_3p</name>
</geneLocation>
<proteinExistence type="predicted"/>
<protein>
    <submittedName>
        <fullName evidence="1">Uncharacterized protein</fullName>
    </submittedName>
</protein>
<accession>F2LSJ9</accession>